<dbReference type="AlphaFoldDB" id="T2M812"/>
<dbReference type="Pfam" id="PF17681">
    <property type="entry name" value="GCP_N_terminal"/>
    <property type="match status" value="1"/>
</dbReference>
<dbReference type="InterPro" id="IPR042241">
    <property type="entry name" value="GCP_C_sf"/>
</dbReference>
<evidence type="ECO:0000256" key="1">
    <source>
        <dbReference type="ARBA" id="ARBA00004245"/>
    </source>
</evidence>
<reference evidence="8" key="1">
    <citation type="journal article" date="2013" name="Genome Biol. Evol.">
        <title>Punctuated emergences of genetic and phenotypic innovations in eumetazoan, bilaterian, euteleostome, and hominidae ancestors.</title>
        <authorList>
            <person name="Wenger Y."/>
            <person name="Galliot B."/>
        </authorList>
    </citation>
    <scope>NUCLEOTIDE SEQUENCE</scope>
    <source>
        <tissue evidence="8">Whole animals</tissue>
    </source>
</reference>
<evidence type="ECO:0000313" key="8">
    <source>
        <dbReference type="EMBL" id="CDG68166.1"/>
    </source>
</evidence>
<dbReference type="PANTHER" id="PTHR19302">
    <property type="entry name" value="GAMMA TUBULIN COMPLEX PROTEIN"/>
    <property type="match status" value="1"/>
</dbReference>
<dbReference type="GO" id="GO:0000930">
    <property type="term" value="C:gamma-tubulin complex"/>
    <property type="evidence" value="ECO:0007669"/>
    <property type="project" value="TreeGrafter"/>
</dbReference>
<feature type="non-terminal residue" evidence="8">
    <location>
        <position position="1"/>
    </location>
</feature>
<accession>T2M812</accession>
<dbReference type="PANTHER" id="PTHR19302:SF14">
    <property type="entry name" value="GAMMA-TUBULIN COMPLEX COMPONENT 3"/>
    <property type="match status" value="1"/>
</dbReference>
<dbReference type="Gene3D" id="1.20.120.1900">
    <property type="entry name" value="Gamma-tubulin complex, C-terminal domain"/>
    <property type="match status" value="1"/>
</dbReference>
<name>T2M812_HYDVU</name>
<protein>
    <submittedName>
        <fullName evidence="8">Gamma-tubulin complex component 3</fullName>
    </submittedName>
</protein>
<evidence type="ECO:0000256" key="5">
    <source>
        <dbReference type="ARBA" id="ARBA00023212"/>
    </source>
</evidence>
<dbReference type="InterPro" id="IPR041470">
    <property type="entry name" value="GCP_N"/>
</dbReference>
<gene>
    <name evidence="8" type="primary">TUBGCP3</name>
</gene>
<evidence type="ECO:0000256" key="3">
    <source>
        <dbReference type="ARBA" id="ARBA00022490"/>
    </source>
</evidence>
<dbReference type="InterPro" id="IPR040457">
    <property type="entry name" value="GCP_C"/>
</dbReference>
<feature type="domain" description="Gamma tubulin complex component protein N-terminal" evidence="7">
    <location>
        <begin position="262"/>
        <end position="561"/>
    </location>
</feature>
<dbReference type="GO" id="GO:0000922">
    <property type="term" value="C:spindle pole"/>
    <property type="evidence" value="ECO:0007669"/>
    <property type="project" value="InterPro"/>
</dbReference>
<dbReference type="OrthoDB" id="6017967at2759"/>
<evidence type="ECO:0000256" key="4">
    <source>
        <dbReference type="ARBA" id="ARBA00022701"/>
    </source>
</evidence>
<sequence>CMASSKATIDVNSPSNLLFVLCKQVLRQNTQALTDELISSQYQYALRLLGSRFSSSIVEDEFQLVECIKRNFAKQGKVKEAAQFSELYSKLKGQDTIKNRWGVLYLLHTLSKDGKKKNQNVYFGGSFDSFASTLASSRSIPKSSSSSGLGSTFNSSIDPTPDMSSFLPKGYTAKNEAANVGINFRSRITVSKDRDTSDIAAMVSKSQLLNRMSQVIENSHYKDYCNIEQEIPKSDEPNTLLSKIYASNSDGTLYEVTESFLLRDIFYVFQGIEGKLIKYDVGIDSYKISNDVGIPLPVRDIICKLAELGWLFRRVRKYLDARASDKALGLVGQSFCAAIEKEIIEYYRLIAVLEAQLNQEDSSSLSNSDHLTLRRLVVWTHDPLLRMKALTTLVDQCKGKKGGNLLSAIFSHTQVGDPFISKLVSHILYVVSHPIRSMLERWIFEGDLQDSYNEFFVAADPAVRNERLWHEKYSIRKQMLPSFITDELATKILNIGKSINFIRVVCEDRSPIFGHSDLQKPNAGNSESLHVDELNSSALQDFIDLVYENTSKHLLDVLFNKYKFLDHLQAMRRYLLLGQGDFIRHLMDLLEPDLMRPANSLYMHNLTGLLETAIRATNAQFDDQDILKRLDCRLLEISPGDCGWDVYSLDYNVDGPISTVFTPDVILQYLRIFNFLWRAKRMEYCLTGIWKNQMSNSRILYKLPEMVSLLHLSHCLEAVMVHFINQMQYFITFEVLECSWEELLVEIKGAKDLDHVINAHDAFLQQVTTRALMDNESRAMLTQLRAIFDLIIQFQTAQEAMYTAALTELGAREEFEKRIQQKTSDGKWGITDEESAADKRRVAEFTKTFIPNTRAQIRVLHQSYQDMLQDFLIMLNSHSDVSLRFLCFRLDFNEHYKKLEPKLRSPTKYGTNKGKGLYTETTKL</sequence>
<evidence type="ECO:0000256" key="2">
    <source>
        <dbReference type="ARBA" id="ARBA00010337"/>
    </source>
</evidence>
<comment type="similarity">
    <text evidence="2">Belongs to the TUBGCP family.</text>
</comment>
<dbReference type="GO" id="GO:0000278">
    <property type="term" value="P:mitotic cell cycle"/>
    <property type="evidence" value="ECO:0007669"/>
    <property type="project" value="TreeGrafter"/>
</dbReference>
<dbReference type="GO" id="GO:0005874">
    <property type="term" value="C:microtubule"/>
    <property type="evidence" value="ECO:0007669"/>
    <property type="project" value="UniProtKB-KW"/>
</dbReference>
<evidence type="ECO:0000259" key="6">
    <source>
        <dbReference type="Pfam" id="PF04130"/>
    </source>
</evidence>
<keyword evidence="3" id="KW-0963">Cytoplasm</keyword>
<dbReference type="GO" id="GO:0051011">
    <property type="term" value="F:microtubule minus-end binding"/>
    <property type="evidence" value="ECO:0007669"/>
    <property type="project" value="TreeGrafter"/>
</dbReference>
<comment type="subcellular location">
    <subcellularLocation>
        <location evidence="1">Cytoplasm</location>
        <location evidence="1">Cytoskeleton</location>
    </subcellularLocation>
</comment>
<dbReference type="GO" id="GO:0007020">
    <property type="term" value="P:microtubule nucleation"/>
    <property type="evidence" value="ECO:0007669"/>
    <property type="project" value="InterPro"/>
</dbReference>
<dbReference type="Pfam" id="PF04130">
    <property type="entry name" value="GCP_C_terminal"/>
    <property type="match status" value="1"/>
</dbReference>
<dbReference type="GO" id="GO:0051321">
    <property type="term" value="P:meiotic cell cycle"/>
    <property type="evidence" value="ECO:0007669"/>
    <property type="project" value="TreeGrafter"/>
</dbReference>
<proteinExistence type="evidence at transcript level"/>
<organism evidence="8">
    <name type="scientific">Hydra vulgaris</name>
    <name type="common">Hydra</name>
    <name type="synonym">Hydra attenuata</name>
    <dbReference type="NCBI Taxonomy" id="6087"/>
    <lineage>
        <taxon>Eukaryota</taxon>
        <taxon>Metazoa</taxon>
        <taxon>Cnidaria</taxon>
        <taxon>Hydrozoa</taxon>
        <taxon>Hydroidolina</taxon>
        <taxon>Anthoathecata</taxon>
        <taxon>Aplanulata</taxon>
        <taxon>Hydridae</taxon>
        <taxon>Hydra</taxon>
    </lineage>
</organism>
<keyword evidence="5" id="KW-0206">Cytoskeleton</keyword>
<keyword evidence="4" id="KW-0493">Microtubule</keyword>
<dbReference type="GO" id="GO:0043015">
    <property type="term" value="F:gamma-tubulin binding"/>
    <property type="evidence" value="ECO:0007669"/>
    <property type="project" value="InterPro"/>
</dbReference>
<dbReference type="GO" id="GO:0051225">
    <property type="term" value="P:spindle assembly"/>
    <property type="evidence" value="ECO:0007669"/>
    <property type="project" value="TreeGrafter"/>
</dbReference>
<dbReference type="EMBL" id="HAAD01001934">
    <property type="protein sequence ID" value="CDG68166.1"/>
    <property type="molecule type" value="mRNA"/>
</dbReference>
<evidence type="ECO:0000259" key="7">
    <source>
        <dbReference type="Pfam" id="PF17681"/>
    </source>
</evidence>
<dbReference type="GO" id="GO:0031122">
    <property type="term" value="P:cytoplasmic microtubule organization"/>
    <property type="evidence" value="ECO:0007669"/>
    <property type="project" value="TreeGrafter"/>
</dbReference>
<feature type="domain" description="Gamma tubulin complex component C-terminal" evidence="6">
    <location>
        <begin position="565"/>
        <end position="896"/>
    </location>
</feature>
<dbReference type="InterPro" id="IPR007259">
    <property type="entry name" value="GCP"/>
</dbReference>